<feature type="binding site" evidence="7">
    <location>
        <begin position="43"/>
        <end position="44"/>
    </location>
    <ligand>
        <name>substrate</name>
    </ligand>
</feature>
<dbReference type="EMBL" id="JAGGKC010000001">
    <property type="protein sequence ID" value="MBP1917735.1"/>
    <property type="molecule type" value="Genomic_DNA"/>
</dbReference>
<feature type="binding site" evidence="7">
    <location>
        <begin position="75"/>
        <end position="76"/>
    </location>
    <ligand>
        <name>substrate</name>
    </ligand>
</feature>
<organism evidence="8 9">
    <name type="scientific">Youngiibacter multivorans</name>
    <dbReference type="NCBI Taxonomy" id="937251"/>
    <lineage>
        <taxon>Bacteria</taxon>
        <taxon>Bacillati</taxon>
        <taxon>Bacillota</taxon>
        <taxon>Clostridia</taxon>
        <taxon>Eubacteriales</taxon>
        <taxon>Clostridiaceae</taxon>
        <taxon>Youngiibacter</taxon>
    </lineage>
</organism>
<comment type="caution">
    <text evidence="8">The sequence shown here is derived from an EMBL/GenBank/DDBJ whole genome shotgun (WGS) entry which is preliminary data.</text>
</comment>
<dbReference type="InterPro" id="IPR001920">
    <property type="entry name" value="Asp/Glu_race"/>
</dbReference>
<feature type="binding site" evidence="7">
    <location>
        <begin position="11"/>
        <end position="12"/>
    </location>
    <ligand>
        <name>substrate</name>
    </ligand>
</feature>
<feature type="active site" description="Proton donor/acceptor" evidence="7">
    <location>
        <position position="184"/>
    </location>
</feature>
<comment type="function">
    <text evidence="7">Provides the (R)-glutamate required for cell wall biosynthesis.</text>
</comment>
<keyword evidence="9" id="KW-1185">Reference proteome</keyword>
<keyword evidence="5 7" id="KW-0413">Isomerase</keyword>
<dbReference type="Pfam" id="PF01177">
    <property type="entry name" value="Asp_Glu_race"/>
    <property type="match status" value="1"/>
</dbReference>
<feature type="binding site" evidence="7">
    <location>
        <begin position="185"/>
        <end position="186"/>
    </location>
    <ligand>
        <name>substrate</name>
    </ligand>
</feature>
<feature type="active site" description="Proton donor/acceptor" evidence="7">
    <location>
        <position position="74"/>
    </location>
</feature>
<dbReference type="GO" id="GO:0008881">
    <property type="term" value="F:glutamate racemase activity"/>
    <property type="evidence" value="ECO:0007669"/>
    <property type="project" value="UniProtKB-EC"/>
</dbReference>
<dbReference type="RefSeq" id="WP_209457978.1">
    <property type="nucleotide sequence ID" value="NZ_JAGGKC010000001.1"/>
</dbReference>
<evidence type="ECO:0000256" key="2">
    <source>
        <dbReference type="ARBA" id="ARBA00013090"/>
    </source>
</evidence>
<evidence type="ECO:0000256" key="3">
    <source>
        <dbReference type="ARBA" id="ARBA00022960"/>
    </source>
</evidence>
<protein>
    <recommendedName>
        <fullName evidence="2 7">Glutamate racemase</fullName>
        <ecNumber evidence="2 7">5.1.1.3</ecNumber>
    </recommendedName>
</protein>
<dbReference type="InterPro" id="IPR018187">
    <property type="entry name" value="Asp/Glu_racemase_AS_1"/>
</dbReference>
<dbReference type="InterPro" id="IPR004391">
    <property type="entry name" value="Glu_race"/>
</dbReference>
<dbReference type="InterPro" id="IPR015942">
    <property type="entry name" value="Asp/Glu/hydantoin_racemase"/>
</dbReference>
<dbReference type="HAMAP" id="MF_00258">
    <property type="entry name" value="Glu_racemase"/>
    <property type="match status" value="1"/>
</dbReference>
<evidence type="ECO:0000256" key="6">
    <source>
        <dbReference type="ARBA" id="ARBA00023316"/>
    </source>
</evidence>
<keyword evidence="3 7" id="KW-0133">Cell shape</keyword>
<dbReference type="PROSITE" id="PS00924">
    <property type="entry name" value="ASP_GLU_RACEMASE_2"/>
    <property type="match status" value="1"/>
</dbReference>
<dbReference type="SUPFAM" id="SSF53681">
    <property type="entry name" value="Aspartate/glutamate racemase"/>
    <property type="match status" value="2"/>
</dbReference>
<sequence length="257" mass="28233">MDNTRPIGFFDSGVGGISVLKRSVEILPMENYIYYGDSKNAPYGTKDVETIKRLTSEGIDLLVARGCKAVVVACNTATSAAIDYIRDRYSTIPVIGIEPALKPAVESTEDGKILVLATPRTLTERKFHALMESVARTREIIRMPLPGLVEIIEKGDFDEEKSFEYLQEALADVDKNVRAVVLGCTHYPFVKQSILKILGDEVSVYDGSDGTARRLARILADRELLNPGPGNGSIEIINSLGTPEILELSRYLLAKDN</sequence>
<dbReference type="EC" id="5.1.1.3" evidence="2 7"/>
<name>A0ABS4G054_9CLOT</name>
<comment type="catalytic activity">
    <reaction evidence="1 7">
        <text>L-glutamate = D-glutamate</text>
        <dbReference type="Rhea" id="RHEA:12813"/>
        <dbReference type="ChEBI" id="CHEBI:29985"/>
        <dbReference type="ChEBI" id="CHEBI:29986"/>
        <dbReference type="EC" id="5.1.1.3"/>
    </reaction>
</comment>
<comment type="similarity">
    <text evidence="7">Belongs to the aspartate/glutamate racemases family.</text>
</comment>
<proteinExistence type="inferred from homology"/>
<evidence type="ECO:0000313" key="9">
    <source>
        <dbReference type="Proteomes" id="UP001519271"/>
    </source>
</evidence>
<gene>
    <name evidence="7" type="primary">murI</name>
    <name evidence="8" type="ORF">J2Z34_000198</name>
</gene>
<evidence type="ECO:0000313" key="8">
    <source>
        <dbReference type="EMBL" id="MBP1917735.1"/>
    </source>
</evidence>
<dbReference type="Gene3D" id="3.40.50.1860">
    <property type="match status" value="2"/>
</dbReference>
<dbReference type="NCBIfam" id="TIGR00067">
    <property type="entry name" value="glut_race"/>
    <property type="match status" value="1"/>
</dbReference>
<dbReference type="PROSITE" id="PS00923">
    <property type="entry name" value="ASP_GLU_RACEMASE_1"/>
    <property type="match status" value="1"/>
</dbReference>
<dbReference type="PANTHER" id="PTHR21198:SF3">
    <property type="entry name" value="GLUTAMATE RACEMASE"/>
    <property type="match status" value="1"/>
</dbReference>
<evidence type="ECO:0000256" key="4">
    <source>
        <dbReference type="ARBA" id="ARBA00022984"/>
    </source>
</evidence>
<keyword evidence="4 7" id="KW-0573">Peptidoglycan synthesis</keyword>
<reference evidence="8 9" key="1">
    <citation type="submission" date="2021-03" db="EMBL/GenBank/DDBJ databases">
        <title>Genomic Encyclopedia of Type Strains, Phase IV (KMG-IV): sequencing the most valuable type-strain genomes for metagenomic binning, comparative biology and taxonomic classification.</title>
        <authorList>
            <person name="Goeker M."/>
        </authorList>
    </citation>
    <scope>NUCLEOTIDE SEQUENCE [LARGE SCALE GENOMIC DNA]</scope>
    <source>
        <strain evidence="8 9">DSM 6139</strain>
    </source>
</reference>
<keyword evidence="6 7" id="KW-0961">Cell wall biogenesis/degradation</keyword>
<evidence type="ECO:0000256" key="1">
    <source>
        <dbReference type="ARBA" id="ARBA00001602"/>
    </source>
</evidence>
<dbReference type="Proteomes" id="UP001519271">
    <property type="component" value="Unassembled WGS sequence"/>
</dbReference>
<comment type="pathway">
    <text evidence="7">Cell wall biogenesis; peptidoglycan biosynthesis.</text>
</comment>
<evidence type="ECO:0000256" key="5">
    <source>
        <dbReference type="ARBA" id="ARBA00023235"/>
    </source>
</evidence>
<evidence type="ECO:0000256" key="7">
    <source>
        <dbReference type="HAMAP-Rule" id="MF_00258"/>
    </source>
</evidence>
<dbReference type="InterPro" id="IPR033134">
    <property type="entry name" value="Asp/Glu_racemase_AS_2"/>
</dbReference>
<accession>A0ABS4G054</accession>
<dbReference type="PANTHER" id="PTHR21198">
    <property type="entry name" value="GLUTAMATE RACEMASE"/>
    <property type="match status" value="1"/>
</dbReference>